<sequence>MSSPTHVLIHRYTPGTGPQEGTAELDAEMRIWAQIDKELREAGQLVEGWALNEATAALGVTEAHTGSQVVFAVHAIAVGSDAEARQLAARMPHLAYGSTTVHPRMD</sequence>
<gene>
    <name evidence="2" type="ORF">HGQ17_00470</name>
</gene>
<dbReference type="AlphaFoldDB" id="A0A7X8TI66"/>
<protein>
    <recommendedName>
        <fullName evidence="4">YCII-related domain-containing protein</fullName>
    </recommendedName>
</protein>
<dbReference type="EMBL" id="JABAHY010000001">
    <property type="protein sequence ID" value="NLS08503.1"/>
    <property type="molecule type" value="Genomic_DNA"/>
</dbReference>
<comment type="caution">
    <text evidence="2">The sequence shown here is derived from an EMBL/GenBank/DDBJ whole genome shotgun (WGS) entry which is preliminary data.</text>
</comment>
<keyword evidence="3" id="KW-1185">Reference proteome</keyword>
<name>A0A7X8TI66_9MICC</name>
<evidence type="ECO:0008006" key="4">
    <source>
        <dbReference type="Google" id="ProtNLM"/>
    </source>
</evidence>
<dbReference type="Proteomes" id="UP000523139">
    <property type="component" value="Unassembled WGS sequence"/>
</dbReference>
<feature type="region of interest" description="Disordered" evidence="1">
    <location>
        <begin position="1"/>
        <end position="21"/>
    </location>
</feature>
<evidence type="ECO:0000256" key="1">
    <source>
        <dbReference type="SAM" id="MobiDB-lite"/>
    </source>
</evidence>
<evidence type="ECO:0000313" key="3">
    <source>
        <dbReference type="Proteomes" id="UP000523139"/>
    </source>
</evidence>
<reference evidence="2 3" key="1">
    <citation type="submission" date="2020-04" db="EMBL/GenBank/DDBJ databases">
        <title>Nesterenkonia sp. nov., isolated from marine sediment.</title>
        <authorList>
            <person name="Zhang G."/>
        </authorList>
    </citation>
    <scope>NUCLEOTIDE SEQUENCE [LARGE SCALE GENOMIC DNA]</scope>
    <source>
        <strain evidence="2 3">MY13</strain>
    </source>
</reference>
<dbReference type="SUPFAM" id="SSF54909">
    <property type="entry name" value="Dimeric alpha+beta barrel"/>
    <property type="match status" value="1"/>
</dbReference>
<organism evidence="2 3">
    <name type="scientific">Nesterenkonia sedimenti</name>
    <dbReference type="NCBI Taxonomy" id="1463632"/>
    <lineage>
        <taxon>Bacteria</taxon>
        <taxon>Bacillati</taxon>
        <taxon>Actinomycetota</taxon>
        <taxon>Actinomycetes</taxon>
        <taxon>Micrococcales</taxon>
        <taxon>Micrococcaceae</taxon>
        <taxon>Nesterenkonia</taxon>
    </lineage>
</organism>
<dbReference type="InterPro" id="IPR011008">
    <property type="entry name" value="Dimeric_a/b-barrel"/>
</dbReference>
<dbReference type="RefSeq" id="WP_168886010.1">
    <property type="nucleotide sequence ID" value="NZ_JABAHY010000001.1"/>
</dbReference>
<proteinExistence type="predicted"/>
<accession>A0A7X8TI66</accession>
<evidence type="ECO:0000313" key="2">
    <source>
        <dbReference type="EMBL" id="NLS08503.1"/>
    </source>
</evidence>
<dbReference type="Gene3D" id="3.30.70.1060">
    <property type="entry name" value="Dimeric alpha+beta barrel"/>
    <property type="match status" value="1"/>
</dbReference>